<evidence type="ECO:0000256" key="1">
    <source>
        <dbReference type="ARBA" id="ARBA00005382"/>
    </source>
</evidence>
<dbReference type="Proteomes" id="UP000216101">
    <property type="component" value="Unassembled WGS sequence"/>
</dbReference>
<evidence type="ECO:0000256" key="2">
    <source>
        <dbReference type="ARBA" id="ARBA00022729"/>
    </source>
</evidence>
<dbReference type="InterPro" id="IPR033453">
    <property type="entry name" value="Glyco_hydro_30_TIM-barrel"/>
</dbReference>
<dbReference type="AlphaFoldDB" id="A0A266Q8D7"/>
<evidence type="ECO:0000256" key="8">
    <source>
        <dbReference type="SAM" id="SignalP"/>
    </source>
</evidence>
<evidence type="ECO:0000256" key="5">
    <source>
        <dbReference type="ARBA" id="ARBA00023295"/>
    </source>
</evidence>
<dbReference type="PROSITE" id="PS51173">
    <property type="entry name" value="CBM2"/>
    <property type="match status" value="1"/>
</dbReference>
<dbReference type="GO" id="GO:0005975">
    <property type="term" value="P:carbohydrate metabolic process"/>
    <property type="evidence" value="ECO:0007669"/>
    <property type="project" value="InterPro"/>
</dbReference>
<feature type="chain" id="PRO_5012582771" description="CBM2 domain-containing protein" evidence="8">
    <location>
        <begin position="27"/>
        <end position="559"/>
    </location>
</feature>
<dbReference type="InterPro" id="IPR013780">
    <property type="entry name" value="Glyco_hydro_b"/>
</dbReference>
<dbReference type="Gene3D" id="3.20.20.80">
    <property type="entry name" value="Glycosidases"/>
    <property type="match status" value="1"/>
</dbReference>
<dbReference type="GO" id="GO:0030247">
    <property type="term" value="F:polysaccharide binding"/>
    <property type="evidence" value="ECO:0007669"/>
    <property type="project" value="UniProtKB-UniRule"/>
</dbReference>
<organism evidence="10 11">
    <name type="scientific">Cellvibrio mixtus</name>
    <dbReference type="NCBI Taxonomy" id="39650"/>
    <lineage>
        <taxon>Bacteria</taxon>
        <taxon>Pseudomonadati</taxon>
        <taxon>Pseudomonadota</taxon>
        <taxon>Gammaproteobacteria</taxon>
        <taxon>Cellvibrionales</taxon>
        <taxon>Cellvibrionaceae</taxon>
        <taxon>Cellvibrio</taxon>
    </lineage>
</organism>
<comment type="caution">
    <text evidence="10">The sequence shown here is derived from an EMBL/GenBank/DDBJ whole genome shotgun (WGS) entry which is preliminary data.</text>
</comment>
<dbReference type="InterPro" id="IPR001919">
    <property type="entry name" value="CBD2"/>
</dbReference>
<feature type="region of interest" description="Disordered" evidence="7">
    <location>
        <begin position="434"/>
        <end position="457"/>
    </location>
</feature>
<dbReference type="GO" id="GO:0016020">
    <property type="term" value="C:membrane"/>
    <property type="evidence" value="ECO:0007669"/>
    <property type="project" value="GOC"/>
</dbReference>
<protein>
    <recommendedName>
        <fullName evidence="9">CBM2 domain-containing protein</fullName>
    </recommendedName>
</protein>
<dbReference type="PANTHER" id="PTHR11069:SF38">
    <property type="entry name" value="GLUCURONOXYLANASE XYNC"/>
    <property type="match status" value="1"/>
</dbReference>
<dbReference type="InterPro" id="IPR001139">
    <property type="entry name" value="Glyco_hydro_30"/>
</dbReference>
<dbReference type="SUPFAM" id="SSF49384">
    <property type="entry name" value="Carbohydrate-binding domain"/>
    <property type="match status" value="1"/>
</dbReference>
<keyword evidence="3 6" id="KW-0378">Hydrolase</keyword>
<dbReference type="PANTHER" id="PTHR11069">
    <property type="entry name" value="GLUCOSYLCERAMIDASE"/>
    <property type="match status" value="1"/>
</dbReference>
<dbReference type="STRING" id="1209072.GCA_000766945_01319"/>
<dbReference type="SMART" id="SM00637">
    <property type="entry name" value="CBD_II"/>
    <property type="match status" value="1"/>
</dbReference>
<sequence length="559" mass="60028">MNKKIVYRTLLLSIVGACLSCVQALAQSVTLNPAVEYQTIRGFGGMNGVGWIGDLTPAQIDAAYGSEPGQIGLSIMRMRIDPNSANWRLQVPAAVRAKQKGAILLATPWSPPAHMKTNNSLINGGKLKPEYYGDYATHLLSFVDFMSRNGASLYSVSVQNEPDWHPDYESCDWSGDDFVNFLNSQGSRFDSSINVAVGEAVGFAKRFTDPVLNSPTAVQHADIIAGHLYGAVPQDYPLARSKGKEVWMTEHYTDSKSDANVWPLALDVGTELHRSMVANFNAYIWWYVRRFYGFLAEDGTVTKRGYIMSQYARFVRPGFKRIAVTEKPYSDVLVSAYKGPNNKIVMVVVNNGTVSRSLNVNLQNGSVGNFIKYSTSSTLNVGYGGTTRVNNGAVTLYVEPQSIATFESEGSGATTSSSSSSRSSVASSSVAISSSSIPRSSSSSPVATSSSSSSANSAANASCSYVVTSDWGSGYTAAIRIRNNGTNAINNWSVNWSYADSTRITNSWNATLTGSNPYAATGLSWNSSIPPGQTVEFGFQGTKNNGNPSIPTVSGSVCK</sequence>
<dbReference type="SUPFAM" id="SSF51011">
    <property type="entry name" value="Glycosyl hydrolase domain"/>
    <property type="match status" value="1"/>
</dbReference>
<evidence type="ECO:0000313" key="10">
    <source>
        <dbReference type="EMBL" id="OZY86105.1"/>
    </source>
</evidence>
<name>A0A266Q8D7_9GAMM</name>
<proteinExistence type="inferred from homology"/>
<keyword evidence="11" id="KW-1185">Reference proteome</keyword>
<gene>
    <name evidence="10" type="ORF">CBP51_03480</name>
</gene>
<dbReference type="PROSITE" id="PS00561">
    <property type="entry name" value="CBM2_A"/>
    <property type="match status" value="1"/>
</dbReference>
<evidence type="ECO:0000256" key="3">
    <source>
        <dbReference type="ARBA" id="ARBA00022801"/>
    </source>
</evidence>
<dbReference type="Pfam" id="PF02055">
    <property type="entry name" value="Glyco_hydro_30"/>
    <property type="match status" value="1"/>
</dbReference>
<dbReference type="InterPro" id="IPR008965">
    <property type="entry name" value="CBM2/CBM3_carb-bd_dom_sf"/>
</dbReference>
<dbReference type="GO" id="GO:0004348">
    <property type="term" value="F:glucosylceramidase activity"/>
    <property type="evidence" value="ECO:0007669"/>
    <property type="project" value="InterPro"/>
</dbReference>
<feature type="domain" description="CBM2" evidence="9">
    <location>
        <begin position="456"/>
        <end position="559"/>
    </location>
</feature>
<dbReference type="GO" id="GO:0006665">
    <property type="term" value="P:sphingolipid metabolic process"/>
    <property type="evidence" value="ECO:0007669"/>
    <property type="project" value="InterPro"/>
</dbReference>
<reference evidence="11" key="1">
    <citation type="submission" date="2017-05" db="EMBL/GenBank/DDBJ databases">
        <authorList>
            <person name="Barney B.M."/>
        </authorList>
    </citation>
    <scope>NUCLEOTIDE SEQUENCE [LARGE SCALE GENOMIC DNA]</scope>
    <source>
        <strain evidence="11">PSBB022</strain>
    </source>
</reference>
<dbReference type="RefSeq" id="WP_094983861.1">
    <property type="nucleotide sequence ID" value="NZ_NHNI01000001.1"/>
</dbReference>
<dbReference type="Pfam" id="PF17189">
    <property type="entry name" value="Glyco_hydro_30C"/>
    <property type="match status" value="1"/>
</dbReference>
<dbReference type="InterPro" id="IPR018366">
    <property type="entry name" value="CBM2_CS"/>
</dbReference>
<evidence type="ECO:0000259" key="9">
    <source>
        <dbReference type="PROSITE" id="PS51173"/>
    </source>
</evidence>
<accession>A0A266Q8D7</accession>
<evidence type="ECO:0000256" key="6">
    <source>
        <dbReference type="RuleBase" id="RU361188"/>
    </source>
</evidence>
<feature type="signal peptide" evidence="8">
    <location>
        <begin position="1"/>
        <end position="26"/>
    </location>
</feature>
<dbReference type="EMBL" id="NHNI01000001">
    <property type="protein sequence ID" value="OZY86105.1"/>
    <property type="molecule type" value="Genomic_DNA"/>
</dbReference>
<keyword evidence="5 6" id="KW-0326">Glycosidase</keyword>
<evidence type="ECO:0000313" key="11">
    <source>
        <dbReference type="Proteomes" id="UP000216101"/>
    </source>
</evidence>
<dbReference type="Pfam" id="PF00553">
    <property type="entry name" value="CBM_2"/>
    <property type="match status" value="1"/>
</dbReference>
<dbReference type="Gene3D" id="2.60.40.290">
    <property type="match status" value="1"/>
</dbReference>
<dbReference type="InterPro" id="IPR012291">
    <property type="entry name" value="CBM2_carb-bd_dom_sf"/>
</dbReference>
<evidence type="ECO:0000256" key="7">
    <source>
        <dbReference type="SAM" id="MobiDB-lite"/>
    </source>
</evidence>
<comment type="similarity">
    <text evidence="1 6">Belongs to the glycosyl hydrolase 30 family.</text>
</comment>
<dbReference type="Gene3D" id="2.60.40.1180">
    <property type="entry name" value="Golgi alpha-mannosidase II"/>
    <property type="match status" value="1"/>
</dbReference>
<dbReference type="InterPro" id="IPR017853">
    <property type="entry name" value="GH"/>
</dbReference>
<dbReference type="SUPFAM" id="SSF51445">
    <property type="entry name" value="(Trans)glycosidases"/>
    <property type="match status" value="1"/>
</dbReference>
<keyword evidence="2 8" id="KW-0732">Signal</keyword>
<dbReference type="InterPro" id="IPR033452">
    <property type="entry name" value="GH30_C"/>
</dbReference>
<evidence type="ECO:0000256" key="4">
    <source>
        <dbReference type="ARBA" id="ARBA00023157"/>
    </source>
</evidence>
<keyword evidence="4" id="KW-1015">Disulfide bond</keyword>